<dbReference type="SUPFAM" id="SSF51905">
    <property type="entry name" value="FAD/NAD(P)-binding domain"/>
    <property type="match status" value="1"/>
</dbReference>
<reference evidence="2 3" key="1">
    <citation type="journal article" date="2019" name="Nat. Microbiol.">
        <title>Mediterranean grassland soil C-N compound turnover is dependent on rainfall and depth, and is mediated by genomically divergent microorganisms.</title>
        <authorList>
            <person name="Diamond S."/>
            <person name="Andeer P.F."/>
            <person name="Li Z."/>
            <person name="Crits-Christoph A."/>
            <person name="Burstein D."/>
            <person name="Anantharaman K."/>
            <person name="Lane K.R."/>
            <person name="Thomas B.C."/>
            <person name="Pan C."/>
            <person name="Northen T.R."/>
            <person name="Banfield J.F."/>
        </authorList>
    </citation>
    <scope>NUCLEOTIDE SEQUENCE [LARGE SCALE GENOMIC DNA]</scope>
    <source>
        <strain evidence="2">WS_10</strain>
    </source>
</reference>
<protein>
    <recommendedName>
        <fullName evidence="4">NAD(P)/FAD-dependent oxidoreductase</fullName>
    </recommendedName>
</protein>
<dbReference type="AlphaFoldDB" id="A0A538U385"/>
<accession>A0A538U385</accession>
<gene>
    <name evidence="2" type="ORF">E6K80_08775</name>
</gene>
<dbReference type="PANTHER" id="PTHR43539">
    <property type="entry name" value="FLAVIN-BINDING MONOOXYGENASE-LIKE PROTEIN (AFU_ORTHOLOGUE AFUA_4G09220)"/>
    <property type="match status" value="1"/>
</dbReference>
<dbReference type="InterPro" id="IPR050982">
    <property type="entry name" value="Auxin_biosynth/cation_transpt"/>
</dbReference>
<dbReference type="PANTHER" id="PTHR43539:SF78">
    <property type="entry name" value="FLAVIN-CONTAINING MONOOXYGENASE"/>
    <property type="match status" value="1"/>
</dbReference>
<dbReference type="InterPro" id="IPR036188">
    <property type="entry name" value="FAD/NAD-bd_sf"/>
</dbReference>
<evidence type="ECO:0008006" key="4">
    <source>
        <dbReference type="Google" id="ProtNLM"/>
    </source>
</evidence>
<evidence type="ECO:0000313" key="3">
    <source>
        <dbReference type="Proteomes" id="UP000319836"/>
    </source>
</evidence>
<name>A0A538U385_UNCEI</name>
<sequence>MVAMSSYQRPRVPAFAQELDRSIVQMHSLEYRRPAQLPEGGVLVVGAANSGAEIALDMARAGRRVWVSGRSPGQVPFRIEHPLGHRVVMPILIGVIFHHLLTMDTPLGRRARPDFVFKGTPLIRTKRGDLRAAGVTLVPRTQGVSGGKPRLEDGAVLDVASVVWCTGFDLGREWIEPPVFDDEGEPRQVKGVVPDEPGLYFVGPHFLYSASSTMIHGVGRDARRVTETIGRRLRARAA</sequence>
<dbReference type="Gene3D" id="3.50.50.60">
    <property type="entry name" value="FAD/NAD(P)-binding domain"/>
    <property type="match status" value="1"/>
</dbReference>
<keyword evidence="1" id="KW-0560">Oxidoreductase</keyword>
<evidence type="ECO:0000256" key="1">
    <source>
        <dbReference type="ARBA" id="ARBA00023002"/>
    </source>
</evidence>
<dbReference type="EMBL" id="VBPA01000214">
    <property type="protein sequence ID" value="TMQ70342.1"/>
    <property type="molecule type" value="Genomic_DNA"/>
</dbReference>
<dbReference type="Proteomes" id="UP000319836">
    <property type="component" value="Unassembled WGS sequence"/>
</dbReference>
<comment type="caution">
    <text evidence="2">The sequence shown here is derived from an EMBL/GenBank/DDBJ whole genome shotgun (WGS) entry which is preliminary data.</text>
</comment>
<organism evidence="2 3">
    <name type="scientific">Eiseniibacteriota bacterium</name>
    <dbReference type="NCBI Taxonomy" id="2212470"/>
    <lineage>
        <taxon>Bacteria</taxon>
        <taxon>Candidatus Eiseniibacteriota</taxon>
    </lineage>
</organism>
<dbReference type="GO" id="GO:0050660">
    <property type="term" value="F:flavin adenine dinucleotide binding"/>
    <property type="evidence" value="ECO:0007669"/>
    <property type="project" value="TreeGrafter"/>
</dbReference>
<dbReference type="GO" id="GO:0004497">
    <property type="term" value="F:monooxygenase activity"/>
    <property type="evidence" value="ECO:0007669"/>
    <property type="project" value="TreeGrafter"/>
</dbReference>
<proteinExistence type="predicted"/>
<evidence type="ECO:0000313" key="2">
    <source>
        <dbReference type="EMBL" id="TMQ70342.1"/>
    </source>
</evidence>
<dbReference type="Pfam" id="PF13738">
    <property type="entry name" value="Pyr_redox_3"/>
    <property type="match status" value="1"/>
</dbReference>